<dbReference type="InterPro" id="IPR019734">
    <property type="entry name" value="TPR_rpt"/>
</dbReference>
<dbReference type="AlphaFoldDB" id="A0A2V2N799"/>
<comment type="caution">
    <text evidence="2">The sequence shown here is derived from an EMBL/GenBank/DDBJ whole genome shotgun (WGS) entry which is preliminary data.</text>
</comment>
<dbReference type="RefSeq" id="WP_109969039.1">
    <property type="nucleotide sequence ID" value="NZ_QGMY01000008.1"/>
</dbReference>
<evidence type="ECO:0000256" key="1">
    <source>
        <dbReference type="PROSITE-ProRule" id="PRU00339"/>
    </source>
</evidence>
<dbReference type="Gene3D" id="1.25.40.10">
    <property type="entry name" value="Tetratricopeptide repeat domain"/>
    <property type="match status" value="1"/>
</dbReference>
<accession>A0A2V2N799</accession>
<organism evidence="2 3">
    <name type="scientific">Methanospirillum lacunae</name>
    <dbReference type="NCBI Taxonomy" id="668570"/>
    <lineage>
        <taxon>Archaea</taxon>
        <taxon>Methanobacteriati</taxon>
        <taxon>Methanobacteriota</taxon>
        <taxon>Stenosarchaea group</taxon>
        <taxon>Methanomicrobia</taxon>
        <taxon>Methanomicrobiales</taxon>
        <taxon>Methanospirillaceae</taxon>
        <taxon>Methanospirillum</taxon>
    </lineage>
</organism>
<name>A0A2V2N799_9EURY</name>
<dbReference type="EMBL" id="QGMY01000008">
    <property type="protein sequence ID" value="PWR71421.1"/>
    <property type="molecule type" value="Genomic_DNA"/>
</dbReference>
<dbReference type="Proteomes" id="UP000245657">
    <property type="component" value="Unassembled WGS sequence"/>
</dbReference>
<evidence type="ECO:0000313" key="2">
    <source>
        <dbReference type="EMBL" id="PWR71421.1"/>
    </source>
</evidence>
<dbReference type="PROSITE" id="PS50005">
    <property type="entry name" value="TPR"/>
    <property type="match status" value="1"/>
</dbReference>
<dbReference type="InterPro" id="IPR011990">
    <property type="entry name" value="TPR-like_helical_dom_sf"/>
</dbReference>
<gene>
    <name evidence="2" type="ORF">DK846_11185</name>
</gene>
<evidence type="ECO:0000313" key="3">
    <source>
        <dbReference type="Proteomes" id="UP000245657"/>
    </source>
</evidence>
<keyword evidence="3" id="KW-1185">Reference proteome</keyword>
<dbReference type="SMART" id="SM00028">
    <property type="entry name" value="TPR"/>
    <property type="match status" value="1"/>
</dbReference>
<dbReference type="SUPFAM" id="SSF48452">
    <property type="entry name" value="TPR-like"/>
    <property type="match status" value="1"/>
</dbReference>
<proteinExistence type="predicted"/>
<feature type="repeat" description="TPR" evidence="1">
    <location>
        <begin position="75"/>
        <end position="108"/>
    </location>
</feature>
<sequence length="126" mass="13951">MQKLSLIGVLPFIIIIFMAICPVHAATLSNSFVQETPTPQPTPYPYQTYSPSYWTVFPTPTETDVDTRQRILDKANSWFGMGLEQLQKNNYDAAVGDFKLALLIDPGNSTIQNGLTTAQNHGNTTT</sequence>
<keyword evidence="1" id="KW-0802">TPR repeat</keyword>
<protein>
    <submittedName>
        <fullName evidence="2">Uncharacterized protein</fullName>
    </submittedName>
</protein>
<reference evidence="2 3" key="1">
    <citation type="submission" date="2018-05" db="EMBL/GenBank/DDBJ databases">
        <title>Draft genome of Methanospirillum lacunae Ki8-1.</title>
        <authorList>
            <person name="Dueholm M.S."/>
            <person name="Nielsen P.H."/>
            <person name="Bakmann L.F."/>
            <person name="Otzen D.E."/>
        </authorList>
    </citation>
    <scope>NUCLEOTIDE SEQUENCE [LARGE SCALE GENOMIC DNA]</scope>
    <source>
        <strain evidence="2 3">Ki8-1</strain>
    </source>
</reference>